<protein>
    <submittedName>
        <fullName evidence="2">Putative ixodes 14 kDa protein</fullName>
    </submittedName>
</protein>
<evidence type="ECO:0000313" key="2">
    <source>
        <dbReference type="EMBL" id="JAA70762.1"/>
    </source>
</evidence>
<organism evidence="2">
    <name type="scientific">Ixodes ricinus</name>
    <name type="common">Common tick</name>
    <name type="synonym">Acarus ricinus</name>
    <dbReference type="NCBI Taxonomy" id="34613"/>
    <lineage>
        <taxon>Eukaryota</taxon>
        <taxon>Metazoa</taxon>
        <taxon>Ecdysozoa</taxon>
        <taxon>Arthropoda</taxon>
        <taxon>Chelicerata</taxon>
        <taxon>Arachnida</taxon>
        <taxon>Acari</taxon>
        <taxon>Parasitiformes</taxon>
        <taxon>Ixodida</taxon>
        <taxon>Ixodoidea</taxon>
        <taxon>Ixodidae</taxon>
        <taxon>Ixodinae</taxon>
        <taxon>Ixodes</taxon>
    </lineage>
</organism>
<feature type="chain" id="PRO_5005518086" evidence="1">
    <location>
        <begin position="21"/>
        <end position="133"/>
    </location>
</feature>
<name>A0A0K8RHX8_IXORI</name>
<feature type="signal peptide" evidence="1">
    <location>
        <begin position="1"/>
        <end position="20"/>
    </location>
</feature>
<sequence>MKVYLIEVAVLLAVTSFIFCTEDTESSAASGESGSTESMQPVFCSASLDDQKSIFKCTQDKINNSPKYQEALKNYSSILCADFGMFYTSICNNTNRDLIEMTDEEEKTSFDLVLMCETELNVTLPPTSTPPAC</sequence>
<dbReference type="EMBL" id="GADI01003046">
    <property type="protein sequence ID" value="JAA70762.1"/>
    <property type="molecule type" value="mRNA"/>
</dbReference>
<reference evidence="2" key="1">
    <citation type="submission" date="2012-12" db="EMBL/GenBank/DDBJ databases">
        <title>Identification and characterization of a phenylalanine ammonia-lyase gene family in Isatis indigotica Fort.</title>
        <authorList>
            <person name="Liu Q."/>
            <person name="Chen J."/>
            <person name="Zhou X."/>
            <person name="Di P."/>
            <person name="Xiao Y."/>
            <person name="Xuan H."/>
            <person name="Zhang L."/>
            <person name="Chen W."/>
        </authorList>
    </citation>
    <scope>NUCLEOTIDE SEQUENCE</scope>
    <source>
        <tissue evidence="2">Salivary gland</tissue>
    </source>
</reference>
<proteinExistence type="evidence at transcript level"/>
<dbReference type="AlphaFoldDB" id="A0A0K8RHX8"/>
<evidence type="ECO:0000256" key="1">
    <source>
        <dbReference type="SAM" id="SignalP"/>
    </source>
</evidence>
<keyword evidence="1" id="KW-0732">Signal</keyword>
<accession>A0A0K8RHX8</accession>